<dbReference type="SUPFAM" id="SSF52540">
    <property type="entry name" value="P-loop containing nucleoside triphosphate hydrolases"/>
    <property type="match status" value="1"/>
</dbReference>
<dbReference type="Gene3D" id="3.30.230.10">
    <property type="match status" value="1"/>
</dbReference>
<dbReference type="InterPro" id="IPR020568">
    <property type="entry name" value="Ribosomal_Su5_D2-typ_SF"/>
</dbReference>
<feature type="domain" description="Tr-type G" evidence="8">
    <location>
        <begin position="57"/>
        <end position="344"/>
    </location>
</feature>
<dbReference type="SMART" id="SM00838">
    <property type="entry name" value="EFG_C"/>
    <property type="match status" value="1"/>
</dbReference>
<dbReference type="OrthoDB" id="198619at2759"/>
<comment type="function">
    <text evidence="7">Mitochondrial GTPase that mediates the disassembly of ribosomes from messenger RNA at the termination of mitochondrial protein biosynthesis. Acts in collaboration with MRRF. GTP hydrolysis follows the ribosome disassembly and probably occurs on the ribosome large subunit. Not involved in the GTP-dependent ribosomal translocation step during translation elongation.</text>
</comment>
<dbReference type="SUPFAM" id="SSF54980">
    <property type="entry name" value="EF-G C-terminal domain-like"/>
    <property type="match status" value="2"/>
</dbReference>
<dbReference type="GO" id="GO:0005525">
    <property type="term" value="F:GTP binding"/>
    <property type="evidence" value="ECO:0007669"/>
    <property type="project" value="UniProtKB-UniRule"/>
</dbReference>
<dbReference type="InterPro" id="IPR005517">
    <property type="entry name" value="Transl_elong_EFG/EF2_IV"/>
</dbReference>
<evidence type="ECO:0000313" key="10">
    <source>
        <dbReference type="Proteomes" id="UP000265040"/>
    </source>
</evidence>
<dbReference type="Pfam" id="PF00009">
    <property type="entry name" value="GTP_EFTU"/>
    <property type="match status" value="1"/>
</dbReference>
<evidence type="ECO:0000256" key="4">
    <source>
        <dbReference type="ARBA" id="ARBA00023128"/>
    </source>
</evidence>
<dbReference type="PROSITE" id="PS00301">
    <property type="entry name" value="G_TR_1"/>
    <property type="match status" value="1"/>
</dbReference>
<keyword evidence="10" id="KW-1185">Reference proteome</keyword>
<dbReference type="InterPro" id="IPR035649">
    <property type="entry name" value="EFG_V"/>
</dbReference>
<accession>A0A7N6AUR5</accession>
<dbReference type="CDD" id="cd01886">
    <property type="entry name" value="EF-G"/>
    <property type="match status" value="1"/>
</dbReference>
<dbReference type="FunFam" id="2.40.30.10:FF:000053">
    <property type="entry name" value="Ribosome-releasing factor 2, mitochondrial"/>
    <property type="match status" value="1"/>
</dbReference>
<organism evidence="9 10">
    <name type="scientific">Anabas testudineus</name>
    <name type="common">Climbing perch</name>
    <name type="synonym">Anthias testudineus</name>
    <dbReference type="NCBI Taxonomy" id="64144"/>
    <lineage>
        <taxon>Eukaryota</taxon>
        <taxon>Metazoa</taxon>
        <taxon>Chordata</taxon>
        <taxon>Craniata</taxon>
        <taxon>Vertebrata</taxon>
        <taxon>Euteleostomi</taxon>
        <taxon>Actinopterygii</taxon>
        <taxon>Neopterygii</taxon>
        <taxon>Teleostei</taxon>
        <taxon>Neoteleostei</taxon>
        <taxon>Acanthomorphata</taxon>
        <taxon>Anabantaria</taxon>
        <taxon>Anabantiformes</taxon>
        <taxon>Anabantoidei</taxon>
        <taxon>Anabantidae</taxon>
        <taxon>Anabas</taxon>
    </lineage>
</organism>
<feature type="binding site" evidence="7">
    <location>
        <begin position="130"/>
        <end position="134"/>
    </location>
    <ligand>
        <name>GTP</name>
        <dbReference type="ChEBI" id="CHEBI:37565"/>
    </ligand>
</feature>
<evidence type="ECO:0000256" key="3">
    <source>
        <dbReference type="ARBA" id="ARBA00022917"/>
    </source>
</evidence>
<dbReference type="Pfam" id="PF03764">
    <property type="entry name" value="EFG_IV"/>
    <property type="match status" value="1"/>
</dbReference>
<gene>
    <name evidence="7 9" type="primary">GFM2</name>
    <name evidence="7" type="synonym">EFG2</name>
</gene>
<dbReference type="InterPro" id="IPR000640">
    <property type="entry name" value="EFG_V-like"/>
</dbReference>
<feature type="binding site" evidence="7">
    <location>
        <begin position="184"/>
        <end position="187"/>
    </location>
    <ligand>
        <name>GTP</name>
        <dbReference type="ChEBI" id="CHEBI:37565"/>
    </ligand>
</feature>
<name>A0A7N6AUR5_ANATE</name>
<evidence type="ECO:0000256" key="1">
    <source>
        <dbReference type="ARBA" id="ARBA00022741"/>
    </source>
</evidence>
<dbReference type="InterPro" id="IPR030851">
    <property type="entry name" value="EFG2"/>
</dbReference>
<dbReference type="InterPro" id="IPR041095">
    <property type="entry name" value="EFG_II"/>
</dbReference>
<dbReference type="InterPro" id="IPR000795">
    <property type="entry name" value="T_Tr_GTP-bd_dom"/>
</dbReference>
<evidence type="ECO:0000313" key="9">
    <source>
        <dbReference type="Ensembl" id="ENSATEP00000052792.1"/>
    </source>
</evidence>
<keyword evidence="2" id="KW-0378">Hydrolase</keyword>
<dbReference type="InterPro" id="IPR031157">
    <property type="entry name" value="G_TR_CS"/>
</dbReference>
<proteinExistence type="inferred from homology"/>
<dbReference type="InterPro" id="IPR005225">
    <property type="entry name" value="Small_GTP-bd"/>
</dbReference>
<dbReference type="HAMAP" id="MF_03059">
    <property type="entry name" value="mEF_G_2"/>
    <property type="match status" value="1"/>
</dbReference>
<comment type="similarity">
    <text evidence="7">Belongs to the TRAFAC class translation factor GTPase superfamily. Classic translation factor GTPase family. EF-G/EF-2 subfamily.</text>
</comment>
<dbReference type="Pfam" id="PF00679">
    <property type="entry name" value="EFG_C"/>
    <property type="match status" value="1"/>
</dbReference>
<dbReference type="Gene3D" id="3.40.50.300">
    <property type="entry name" value="P-loop containing nucleotide triphosphate hydrolases"/>
    <property type="match status" value="1"/>
</dbReference>
<dbReference type="GO" id="GO:0032543">
    <property type="term" value="P:mitochondrial translation"/>
    <property type="evidence" value="ECO:0007669"/>
    <property type="project" value="UniProtKB-UniRule"/>
</dbReference>
<dbReference type="Ensembl" id="ENSATET00000050240.2">
    <property type="protein sequence ID" value="ENSATEP00000052792.1"/>
    <property type="gene ID" value="ENSATEG00000010821.3"/>
</dbReference>
<dbReference type="SUPFAM" id="SSF50447">
    <property type="entry name" value="Translation proteins"/>
    <property type="match status" value="1"/>
</dbReference>
<dbReference type="Pfam" id="PF14492">
    <property type="entry name" value="EFG_III"/>
    <property type="match status" value="1"/>
</dbReference>
<dbReference type="Pfam" id="PF03144">
    <property type="entry name" value="GTP_EFTU_D2"/>
    <property type="match status" value="1"/>
</dbReference>
<dbReference type="CDD" id="cd04092">
    <property type="entry name" value="mtEFG2_II_like"/>
    <property type="match status" value="1"/>
</dbReference>
<dbReference type="CDD" id="cd16262">
    <property type="entry name" value="EFG_III"/>
    <property type="match status" value="1"/>
</dbReference>
<dbReference type="SMART" id="SM00889">
    <property type="entry name" value="EFG_IV"/>
    <property type="match status" value="1"/>
</dbReference>
<dbReference type="InterPro" id="IPR009000">
    <property type="entry name" value="Transl_B-barrel_sf"/>
</dbReference>
<keyword evidence="4 7" id="KW-0496">Mitochondrion</keyword>
<dbReference type="GeneTree" id="ENSGT00550000074890"/>
<evidence type="ECO:0000256" key="5">
    <source>
        <dbReference type="ARBA" id="ARBA00023134"/>
    </source>
</evidence>
<dbReference type="InterPro" id="IPR027417">
    <property type="entry name" value="P-loop_NTPase"/>
</dbReference>
<evidence type="ECO:0000256" key="2">
    <source>
        <dbReference type="ARBA" id="ARBA00022801"/>
    </source>
</evidence>
<dbReference type="Gene3D" id="3.30.70.240">
    <property type="match status" value="1"/>
</dbReference>
<feature type="binding site" evidence="7">
    <location>
        <begin position="66"/>
        <end position="73"/>
    </location>
    <ligand>
        <name>GTP</name>
        <dbReference type="ChEBI" id="CHEBI:37565"/>
    </ligand>
</feature>
<evidence type="ECO:0000256" key="7">
    <source>
        <dbReference type="HAMAP-Rule" id="MF_03059"/>
    </source>
</evidence>
<sequence>MPVTLSRALSRMILGRYLLPAGLQCCRCSRTCHVKRHYSLLPDDVKSLRALVNPDISKIRNIGIMAHIDAGKTTTTERMLYYSGYTRALGDVDDGDTVTDFMAQERERGITIQSAAVTFDWKSHRINLIDTPGHVDFTLEVERALRVLDGAVAVFDASAGVEAQTLTVWRQAEKHHVPCVCFLNKMDKPAANLSFSIESIRQKLKVNPVLLQIPVGSGKGFTGVVDLLTNQRLIWKQSSMGDDGRVFESKPLDQSDEPELLQEAHEARTALIEQVAELDDEFAEILLTDFIDNFDAVPSTKLQDAVRRVTLARKGVPVLCGSSLRNKGVQPLLDAITAYLPAPNERHHDVVRWYKDDLCALAFKVLHDKQRGPLVFLRIYSGTLKPQTAVHNINRNSTERMSRLLVPFADQHVEIPSMTAGNIALTVGLKQTVTGDTIVSSKASAAAAARRAQNDRGTEKKGGENAGVVLSGVEVPDPVFFCTIEPPTMAKQADLENALNCLQREDPSLKVRVDPDSGQTILCGMGELHIEIIHDRIRREYGIETHLGPLQVAYRETILHNSSTTDMLDRTVGERRHVVAVELSVSPVDPSSPGASCELAFTEELGMQLSKEMKDAVENGVYSSYLQGPVLGYPLQGVSTLIQSVNMEPGTSPAMVSACVSRCMLKALKQAGGQILEPVMSLEVTVGEEHLSSVLGDLAQRRGTIRDIQSRHNNKVLLATMPLAEMMGYSTILRTLTSGNATFSLELDTYEAMNPQDQNTLIKRMAGLS</sequence>
<dbReference type="FunFam" id="3.30.230.10:FF:000033">
    <property type="entry name" value="Ribosome-releasing factor 2, mitochondrial"/>
    <property type="match status" value="1"/>
</dbReference>
<keyword evidence="3 7" id="KW-0648">Protein biosynthesis</keyword>
<dbReference type="GO" id="GO:0032790">
    <property type="term" value="P:ribosome disassembly"/>
    <property type="evidence" value="ECO:0007669"/>
    <property type="project" value="UniProtKB-UniRule"/>
</dbReference>
<dbReference type="Gene3D" id="3.30.70.870">
    <property type="entry name" value="Elongation Factor G (Translational Gtpase), domain 3"/>
    <property type="match status" value="1"/>
</dbReference>
<dbReference type="FunFam" id="3.30.70.870:FF:000005">
    <property type="entry name" value="Ribosome-releasing factor 2, mitochondrial"/>
    <property type="match status" value="1"/>
</dbReference>
<dbReference type="Proteomes" id="UP000265040">
    <property type="component" value="Chromosome 12"/>
</dbReference>
<dbReference type="FunFam" id="3.30.70.240:FF:000008">
    <property type="entry name" value="Ribosome-releasing factor 2, mitochondrial"/>
    <property type="match status" value="1"/>
</dbReference>
<dbReference type="PRINTS" id="PR00315">
    <property type="entry name" value="ELONGATNFCT"/>
</dbReference>
<dbReference type="GO" id="GO:0003924">
    <property type="term" value="F:GTPase activity"/>
    <property type="evidence" value="ECO:0007669"/>
    <property type="project" value="UniProtKB-UniRule"/>
</dbReference>
<dbReference type="PANTHER" id="PTHR43261:SF1">
    <property type="entry name" value="RIBOSOME-RELEASING FACTOR 2, MITOCHONDRIAL"/>
    <property type="match status" value="1"/>
</dbReference>
<evidence type="ECO:0000259" key="8">
    <source>
        <dbReference type="PROSITE" id="PS51722"/>
    </source>
</evidence>
<dbReference type="PANTHER" id="PTHR43261">
    <property type="entry name" value="TRANSLATION ELONGATION FACTOR G-RELATED"/>
    <property type="match status" value="1"/>
</dbReference>
<reference evidence="9" key="2">
    <citation type="submission" date="2025-08" db="UniProtKB">
        <authorList>
            <consortium name="Ensembl"/>
        </authorList>
    </citation>
    <scope>IDENTIFICATION</scope>
</reference>
<dbReference type="InterPro" id="IPR035647">
    <property type="entry name" value="EFG_III/V"/>
</dbReference>
<reference evidence="9" key="3">
    <citation type="submission" date="2025-09" db="UniProtKB">
        <authorList>
            <consortium name="Ensembl"/>
        </authorList>
    </citation>
    <scope>IDENTIFICATION</scope>
</reference>
<dbReference type="CDD" id="cd03713">
    <property type="entry name" value="EFG_mtEFG_C"/>
    <property type="match status" value="1"/>
</dbReference>
<dbReference type="GeneID" id="113158885"/>
<dbReference type="NCBIfam" id="TIGR00231">
    <property type="entry name" value="small_GTP"/>
    <property type="match status" value="1"/>
</dbReference>
<reference evidence="9" key="1">
    <citation type="submission" date="2021-04" db="EMBL/GenBank/DDBJ databases">
        <authorList>
            <consortium name="Wellcome Sanger Institute Data Sharing"/>
        </authorList>
    </citation>
    <scope>NUCLEOTIDE SEQUENCE [LARGE SCALE GENOMIC DNA]</scope>
</reference>
<dbReference type="AlphaFoldDB" id="A0A7N6AUR5"/>
<dbReference type="GO" id="GO:0005759">
    <property type="term" value="C:mitochondrial matrix"/>
    <property type="evidence" value="ECO:0007669"/>
    <property type="project" value="UniProtKB-ARBA"/>
</dbReference>
<comment type="subcellular location">
    <subcellularLocation>
        <location evidence="7">Mitochondrion</location>
    </subcellularLocation>
</comment>
<dbReference type="InterPro" id="IPR014721">
    <property type="entry name" value="Ribsml_uS5_D2-typ_fold_subgr"/>
</dbReference>
<protein>
    <recommendedName>
        <fullName evidence="7">Ribosome-releasing factor 2, mitochondrial</fullName>
        <shortName evidence="7">RRF2mt</shortName>
    </recommendedName>
    <alternativeName>
        <fullName evidence="7">Elongation factor G 2, mitochondrial</fullName>
        <shortName evidence="7">EF-G2mt</shortName>
        <shortName evidence="7">mEF-G 2</shortName>
    </alternativeName>
</protein>
<keyword evidence="5 7" id="KW-0342">GTP-binding</keyword>
<dbReference type="InterPro" id="IPR004161">
    <property type="entry name" value="EFTu-like_2"/>
</dbReference>
<dbReference type="InterPro" id="IPR009022">
    <property type="entry name" value="EFG_III"/>
</dbReference>
<dbReference type="PROSITE" id="PS51722">
    <property type="entry name" value="G_TR_2"/>
    <property type="match status" value="1"/>
</dbReference>
<dbReference type="InParanoid" id="A0A7N6AUR5"/>
<evidence type="ECO:0000256" key="6">
    <source>
        <dbReference type="ARBA" id="ARBA00049117"/>
    </source>
</evidence>
<dbReference type="FunCoup" id="A0A7N6AUR5">
    <property type="interactions" value="288"/>
</dbReference>
<keyword evidence="1 7" id="KW-0547">Nucleotide-binding</keyword>
<dbReference type="Gene3D" id="2.40.30.10">
    <property type="entry name" value="Translation factors"/>
    <property type="match status" value="1"/>
</dbReference>
<dbReference type="SUPFAM" id="SSF54211">
    <property type="entry name" value="Ribosomal protein S5 domain 2-like"/>
    <property type="match status" value="1"/>
</dbReference>
<dbReference type="FunFam" id="3.40.50.300:FF:000514">
    <property type="entry name" value="Ribosome-releasing factor 2, mitochondrial"/>
    <property type="match status" value="1"/>
</dbReference>
<comment type="catalytic activity">
    <reaction evidence="6">
        <text>GTP + H2O = GDP + phosphate + H(+)</text>
        <dbReference type="Rhea" id="RHEA:19669"/>
        <dbReference type="ChEBI" id="CHEBI:15377"/>
        <dbReference type="ChEBI" id="CHEBI:15378"/>
        <dbReference type="ChEBI" id="CHEBI:37565"/>
        <dbReference type="ChEBI" id="CHEBI:43474"/>
        <dbReference type="ChEBI" id="CHEBI:58189"/>
    </reaction>
    <physiologicalReaction direction="left-to-right" evidence="6">
        <dbReference type="Rhea" id="RHEA:19670"/>
    </physiologicalReaction>
</comment>
<dbReference type="RefSeq" id="XP_026210974.1">
    <property type="nucleotide sequence ID" value="XM_026355189.1"/>
</dbReference>